<evidence type="ECO:0000313" key="4">
    <source>
        <dbReference type="EMBL" id="NMP25999.1"/>
    </source>
</evidence>
<evidence type="ECO:0000259" key="3">
    <source>
        <dbReference type="PROSITE" id="PS51186"/>
    </source>
</evidence>
<dbReference type="CDD" id="cd04301">
    <property type="entry name" value="NAT_SF"/>
    <property type="match status" value="1"/>
</dbReference>
<organism evidence="4 5">
    <name type="scientific">Rouxiella aceris</name>
    <dbReference type="NCBI Taxonomy" id="2703884"/>
    <lineage>
        <taxon>Bacteria</taxon>
        <taxon>Pseudomonadati</taxon>
        <taxon>Pseudomonadota</taxon>
        <taxon>Gammaproteobacteria</taxon>
        <taxon>Enterobacterales</taxon>
        <taxon>Yersiniaceae</taxon>
        <taxon>Rouxiella</taxon>
    </lineage>
</organism>
<feature type="domain" description="N-acetyltransferase" evidence="3">
    <location>
        <begin position="1"/>
        <end position="158"/>
    </location>
</feature>
<reference evidence="4 5" key="1">
    <citation type="submission" date="2020-01" db="EMBL/GenBank/DDBJ databases">
        <authorList>
            <person name="Lee S.D."/>
        </authorList>
    </citation>
    <scope>NUCLEOTIDE SEQUENCE [LARGE SCALE GENOMIC DNA]</scope>
    <source>
        <strain evidence="4 5">SAP-1</strain>
    </source>
</reference>
<dbReference type="SUPFAM" id="SSF55729">
    <property type="entry name" value="Acyl-CoA N-acyltransferases (Nat)"/>
    <property type="match status" value="1"/>
</dbReference>
<dbReference type="PANTHER" id="PTHR43877:SF2">
    <property type="entry name" value="AMINOALKYLPHOSPHONATE N-ACETYLTRANSFERASE-RELATED"/>
    <property type="match status" value="1"/>
</dbReference>
<dbReference type="PROSITE" id="PS51186">
    <property type="entry name" value="GNAT"/>
    <property type="match status" value="1"/>
</dbReference>
<gene>
    <name evidence="4" type="ORF">GW590_03810</name>
</gene>
<accession>A0A848MFP3</accession>
<proteinExistence type="predicted"/>
<dbReference type="PANTHER" id="PTHR43877">
    <property type="entry name" value="AMINOALKYLPHOSPHONATE N-ACETYLTRANSFERASE-RELATED-RELATED"/>
    <property type="match status" value="1"/>
</dbReference>
<dbReference type="Proteomes" id="UP000585363">
    <property type="component" value="Unassembled WGS sequence"/>
</dbReference>
<dbReference type="InterPro" id="IPR016181">
    <property type="entry name" value="Acyl_CoA_acyltransferase"/>
</dbReference>
<evidence type="ECO:0000256" key="1">
    <source>
        <dbReference type="ARBA" id="ARBA00022679"/>
    </source>
</evidence>
<dbReference type="EMBL" id="JAADJU010000002">
    <property type="protein sequence ID" value="NMP25999.1"/>
    <property type="molecule type" value="Genomic_DNA"/>
</dbReference>
<sequence length="166" mass="18109">MKISIAKKEDAQGLWRLRNQALRYGCCEVFDAKTLQAFTPETMPAGMFKVIEENQVYLIAAPAGDTPCACGYLDLITGNVEAIFTLPAYQGRGLASTIIAAIKQQAKSQGINQLTLSSTPNAVGFYQKQGFSIVSNGKYFSSSTQSYLDCVEMIWLREGESASDLL</sequence>
<comment type="caution">
    <text evidence="4">The sequence shown here is derived from an EMBL/GenBank/DDBJ whole genome shotgun (WGS) entry which is preliminary data.</text>
</comment>
<dbReference type="Pfam" id="PF13673">
    <property type="entry name" value="Acetyltransf_10"/>
    <property type="match status" value="1"/>
</dbReference>
<dbReference type="GO" id="GO:0016747">
    <property type="term" value="F:acyltransferase activity, transferring groups other than amino-acyl groups"/>
    <property type="evidence" value="ECO:0007669"/>
    <property type="project" value="InterPro"/>
</dbReference>
<dbReference type="InterPro" id="IPR050832">
    <property type="entry name" value="Bact_Acetyltransf"/>
</dbReference>
<keyword evidence="5" id="KW-1185">Reference proteome</keyword>
<dbReference type="Gene3D" id="3.40.630.30">
    <property type="match status" value="1"/>
</dbReference>
<dbReference type="InterPro" id="IPR000182">
    <property type="entry name" value="GNAT_dom"/>
</dbReference>
<reference evidence="4 5" key="2">
    <citation type="submission" date="2020-06" db="EMBL/GenBank/DDBJ databases">
        <title>Polyphasic characterization of a Rahnella strain isolated from tree sap.</title>
        <authorList>
            <person name="Kim I.S."/>
        </authorList>
    </citation>
    <scope>NUCLEOTIDE SEQUENCE [LARGE SCALE GENOMIC DNA]</scope>
    <source>
        <strain evidence="4 5">SAP-1</strain>
    </source>
</reference>
<keyword evidence="2" id="KW-0012">Acyltransferase</keyword>
<dbReference type="RefSeq" id="WP_169401707.1">
    <property type="nucleotide sequence ID" value="NZ_JAADJU010000002.1"/>
</dbReference>
<protein>
    <submittedName>
        <fullName evidence="4">GNAT family N-acetyltransferase</fullName>
    </submittedName>
</protein>
<evidence type="ECO:0000313" key="5">
    <source>
        <dbReference type="Proteomes" id="UP000585363"/>
    </source>
</evidence>
<evidence type="ECO:0000256" key="2">
    <source>
        <dbReference type="ARBA" id="ARBA00023315"/>
    </source>
</evidence>
<name>A0A848MFP3_9GAMM</name>
<dbReference type="AlphaFoldDB" id="A0A848MFP3"/>
<keyword evidence="1 4" id="KW-0808">Transferase</keyword>